<evidence type="ECO:0000256" key="16">
    <source>
        <dbReference type="PIRSR" id="PIRSR000148-1"/>
    </source>
</evidence>
<comment type="catalytic activity">
    <reaction evidence="15">
        <text>L-aspartate 4-semialdehyde + phosphate + NADP(+) = 4-phospho-L-aspartate + NADPH + H(+)</text>
        <dbReference type="Rhea" id="RHEA:24284"/>
        <dbReference type="ChEBI" id="CHEBI:15378"/>
        <dbReference type="ChEBI" id="CHEBI:43474"/>
        <dbReference type="ChEBI" id="CHEBI:57535"/>
        <dbReference type="ChEBI" id="CHEBI:57783"/>
        <dbReference type="ChEBI" id="CHEBI:58349"/>
        <dbReference type="ChEBI" id="CHEBI:537519"/>
        <dbReference type="EC" id="1.2.1.11"/>
    </reaction>
</comment>
<evidence type="ECO:0000256" key="6">
    <source>
        <dbReference type="ARBA" id="ARBA00011738"/>
    </source>
</evidence>
<evidence type="ECO:0000256" key="13">
    <source>
        <dbReference type="ARBA" id="ARBA00023154"/>
    </source>
</evidence>
<evidence type="ECO:0000256" key="1">
    <source>
        <dbReference type="ARBA" id="ARBA00002492"/>
    </source>
</evidence>
<name>A0A1U9RRJ8_CARRU</name>
<evidence type="ECO:0000313" key="18">
    <source>
        <dbReference type="EMBL" id="AQU89517.1"/>
    </source>
</evidence>
<dbReference type="EMBL" id="CP019943">
    <property type="protein sequence ID" value="AQU89517.1"/>
    <property type="molecule type" value="Genomic_DNA"/>
</dbReference>
<dbReference type="GO" id="GO:0009086">
    <property type="term" value="P:methionine biosynthetic process"/>
    <property type="evidence" value="ECO:0007669"/>
    <property type="project" value="UniProtKB-KW"/>
</dbReference>
<dbReference type="PANTHER" id="PTHR46278:SF4">
    <property type="entry name" value="ASPARTATE-SEMIALDEHYDE DEHYDROGENASE"/>
    <property type="match status" value="1"/>
</dbReference>
<keyword evidence="11" id="KW-0220">Diaminopimelate biosynthesis</keyword>
<organism evidence="18 19">
    <name type="scientific">Carsonella ruddii</name>
    <dbReference type="NCBI Taxonomy" id="114186"/>
    <lineage>
        <taxon>Bacteria</taxon>
        <taxon>Pseudomonadati</taxon>
        <taxon>Pseudomonadota</taxon>
        <taxon>Gammaproteobacteria</taxon>
        <taxon>Oceanospirillales</taxon>
        <taxon>Halomonadaceae</taxon>
        <taxon>Zymobacter group</taxon>
        <taxon>Candidatus Carsonella</taxon>
    </lineage>
</organism>
<dbReference type="GO" id="GO:0050661">
    <property type="term" value="F:NADP binding"/>
    <property type="evidence" value="ECO:0007669"/>
    <property type="project" value="InterPro"/>
</dbReference>
<accession>A0A1U9RRJ8</accession>
<dbReference type="InterPro" id="IPR000319">
    <property type="entry name" value="Asp-semialdehyde_DH_CS"/>
</dbReference>
<dbReference type="InterPro" id="IPR012280">
    <property type="entry name" value="Semialdhyde_DH_dimer_dom"/>
</dbReference>
<dbReference type="AlphaFoldDB" id="A0A1U9RRJ8"/>
<gene>
    <name evidence="18" type="ORF">BW244_0099</name>
</gene>
<comment type="similarity">
    <text evidence="5">Belongs to the aspartate-semialdehyde dehydrogenase family.</text>
</comment>
<evidence type="ECO:0000256" key="9">
    <source>
        <dbReference type="ARBA" id="ARBA00022697"/>
    </source>
</evidence>
<proteinExistence type="inferred from homology"/>
<dbReference type="EC" id="1.2.1.11" evidence="7"/>
<evidence type="ECO:0000313" key="19">
    <source>
        <dbReference type="Proteomes" id="UP000189666"/>
    </source>
</evidence>
<dbReference type="GO" id="GO:0004073">
    <property type="term" value="F:aspartate-semialdehyde dehydrogenase activity"/>
    <property type="evidence" value="ECO:0007669"/>
    <property type="project" value="UniProtKB-EC"/>
</dbReference>
<keyword evidence="10" id="KW-0521">NADP</keyword>
<evidence type="ECO:0000256" key="5">
    <source>
        <dbReference type="ARBA" id="ARBA00010584"/>
    </source>
</evidence>
<evidence type="ECO:0000256" key="14">
    <source>
        <dbReference type="ARBA" id="ARBA00023167"/>
    </source>
</evidence>
<evidence type="ECO:0000256" key="10">
    <source>
        <dbReference type="ARBA" id="ARBA00022857"/>
    </source>
</evidence>
<feature type="active site" description="Acyl-thioester intermediate" evidence="16">
    <location>
        <position position="126"/>
    </location>
</feature>
<reference evidence="18 19" key="1">
    <citation type="submission" date="2017-02" db="EMBL/GenBank/DDBJ databases">
        <title>Complete Genome of Candidatus Carsonella ruddii strain BC, a Nutritional Endosymbiont of Bactericera cockerelli.</title>
        <authorList>
            <person name="Riley A.B."/>
            <person name="Kim D.H."/>
            <person name="Hansen A.K."/>
        </authorList>
    </citation>
    <scope>NUCLEOTIDE SEQUENCE [LARGE SCALE GENOMIC DNA]</scope>
    <source>
        <strain evidence="18 19">BC</strain>
    </source>
</reference>
<feature type="active site" description="Proton acceptor" evidence="16">
    <location>
        <position position="247"/>
    </location>
</feature>
<comment type="pathway">
    <text evidence="4">Amino-acid biosynthesis; L-threonine biosynthesis; L-threonine from L-aspartate: step 2/5.</text>
</comment>
<dbReference type="PIRSF" id="PIRSF000148">
    <property type="entry name" value="ASA_dh"/>
    <property type="match status" value="1"/>
</dbReference>
<dbReference type="NCBIfam" id="NF005144">
    <property type="entry name" value="PRK06598.1"/>
    <property type="match status" value="1"/>
</dbReference>
<dbReference type="UniPathway" id="UPA00050">
    <property type="reaction ID" value="UER00463"/>
</dbReference>
<dbReference type="SMART" id="SM00859">
    <property type="entry name" value="Semialdhyde_dh"/>
    <property type="match status" value="1"/>
</dbReference>
<dbReference type="PROSITE" id="PS01103">
    <property type="entry name" value="ASD"/>
    <property type="match status" value="1"/>
</dbReference>
<evidence type="ECO:0000256" key="15">
    <source>
        <dbReference type="ARBA" id="ARBA00047891"/>
    </source>
</evidence>
<evidence type="ECO:0000256" key="4">
    <source>
        <dbReference type="ARBA" id="ARBA00005097"/>
    </source>
</evidence>
<dbReference type="SUPFAM" id="SSF55347">
    <property type="entry name" value="Glyceraldehyde-3-phosphate dehydrogenase-like, C-terminal domain"/>
    <property type="match status" value="1"/>
</dbReference>
<dbReference type="UniPathway" id="UPA00034">
    <property type="reaction ID" value="UER00016"/>
</dbReference>
<dbReference type="Pfam" id="PF02774">
    <property type="entry name" value="Semialdhyde_dhC"/>
    <property type="match status" value="1"/>
</dbReference>
<dbReference type="InterPro" id="IPR036291">
    <property type="entry name" value="NAD(P)-bd_dom_sf"/>
</dbReference>
<evidence type="ECO:0000256" key="11">
    <source>
        <dbReference type="ARBA" id="ARBA00022915"/>
    </source>
</evidence>
<keyword evidence="8" id="KW-0028">Amino-acid biosynthesis</keyword>
<evidence type="ECO:0000256" key="7">
    <source>
        <dbReference type="ARBA" id="ARBA00013120"/>
    </source>
</evidence>
<keyword evidence="12 18" id="KW-0560">Oxidoreductase</keyword>
<evidence type="ECO:0000256" key="8">
    <source>
        <dbReference type="ARBA" id="ARBA00022605"/>
    </source>
</evidence>
<comment type="pathway">
    <text evidence="2">Amino-acid biosynthesis; L-methionine biosynthesis via de novo pathway; L-homoserine from L-aspartate: step 2/3.</text>
</comment>
<dbReference type="PANTHER" id="PTHR46278">
    <property type="entry name" value="DEHYDROGENASE, PUTATIVE-RELATED"/>
    <property type="match status" value="1"/>
</dbReference>
<keyword evidence="9" id="KW-0791">Threonine biosynthesis</keyword>
<comment type="subunit">
    <text evidence="6">Homodimer.</text>
</comment>
<dbReference type="GO" id="GO:0009088">
    <property type="term" value="P:threonine biosynthetic process"/>
    <property type="evidence" value="ECO:0007669"/>
    <property type="project" value="UniProtKB-UniPathway"/>
</dbReference>
<dbReference type="Proteomes" id="UP000189666">
    <property type="component" value="Chromosome"/>
</dbReference>
<evidence type="ECO:0000256" key="12">
    <source>
        <dbReference type="ARBA" id="ARBA00023002"/>
    </source>
</evidence>
<dbReference type="InterPro" id="IPR000534">
    <property type="entry name" value="Semialdehyde_DH_NAD-bd"/>
</dbReference>
<dbReference type="Pfam" id="PF01118">
    <property type="entry name" value="Semialdhyde_dh"/>
    <property type="match status" value="1"/>
</dbReference>
<comment type="function">
    <text evidence="1">Catalyzes the NADPH-dependent formation of L-aspartate-semialdehyde (L-ASA) by the reductive dephosphorylation of L-aspartyl-4-phosphate.</text>
</comment>
<dbReference type="RefSeq" id="WP_211118351.1">
    <property type="nucleotide sequence ID" value="NZ_CP019943.1"/>
</dbReference>
<dbReference type="SUPFAM" id="SSF51735">
    <property type="entry name" value="NAD(P)-binding Rossmann-fold domains"/>
    <property type="match status" value="1"/>
</dbReference>
<dbReference type="GO" id="GO:0009089">
    <property type="term" value="P:lysine biosynthetic process via diaminopimelate"/>
    <property type="evidence" value="ECO:0007669"/>
    <property type="project" value="UniProtKB-UniPathway"/>
</dbReference>
<dbReference type="GO" id="GO:0051287">
    <property type="term" value="F:NAD binding"/>
    <property type="evidence" value="ECO:0007669"/>
    <property type="project" value="InterPro"/>
</dbReference>
<dbReference type="Gene3D" id="3.40.50.720">
    <property type="entry name" value="NAD(P)-binding Rossmann-like Domain"/>
    <property type="match status" value="1"/>
</dbReference>
<dbReference type="GO" id="GO:0019877">
    <property type="term" value="P:diaminopimelate biosynthetic process"/>
    <property type="evidence" value="ECO:0007669"/>
    <property type="project" value="UniProtKB-KW"/>
</dbReference>
<dbReference type="GO" id="GO:0046983">
    <property type="term" value="F:protein dimerization activity"/>
    <property type="evidence" value="ECO:0007669"/>
    <property type="project" value="InterPro"/>
</dbReference>
<feature type="domain" description="Semialdehyde dehydrogenase NAD-binding" evidence="17">
    <location>
        <begin position="3"/>
        <end position="114"/>
    </location>
</feature>
<sequence length="342" mass="39498">MINLGIIGWRGLVGSVLLNRIKNSFIYKYCKIFLFSTNKIIIKNNINNAFNIKLLKNMNIIVCCQGSDFTKSILKKIKNINWNGYWIDASSYLRMNNECSLILDPLNKDDLIKKLKYKKFFSGSNCTVSLALILLKNLLKLNLIEWISTSSYQAISGAGTKLVSKLINNINTSFNLENNLLKIERNINFLFKKENPILYNAIPWIDKKVNFSQTKEEWKSSAEASKILNKKIIIDSNCVRIASLRCHSQYFMIKFNKFININNIYEIMNNEFINIIKNNENNSSNLLTPYNICGKIKIFVGRIKKSLINNKIYTMFSIGDQLLWGAAEPIKRFLEILITNLL</sequence>
<evidence type="ECO:0000256" key="3">
    <source>
        <dbReference type="ARBA" id="ARBA00005076"/>
    </source>
</evidence>
<keyword evidence="13" id="KW-0457">Lysine biosynthesis</keyword>
<dbReference type="UniPathway" id="UPA00051">
    <property type="reaction ID" value="UER00464"/>
</dbReference>
<comment type="pathway">
    <text evidence="3">Amino-acid biosynthesis; L-lysine biosynthesis via DAP pathway; (S)-tetrahydrodipicolinate from L-aspartate: step 2/4.</text>
</comment>
<dbReference type="Gene3D" id="3.30.360.10">
    <property type="entry name" value="Dihydrodipicolinate Reductase, domain 2"/>
    <property type="match status" value="1"/>
</dbReference>
<evidence type="ECO:0000259" key="17">
    <source>
        <dbReference type="SMART" id="SM00859"/>
    </source>
</evidence>
<protein>
    <recommendedName>
        <fullName evidence="7">aspartate-semialdehyde dehydrogenase</fullName>
        <ecNumber evidence="7">1.2.1.11</ecNumber>
    </recommendedName>
</protein>
<evidence type="ECO:0000256" key="2">
    <source>
        <dbReference type="ARBA" id="ARBA00005021"/>
    </source>
</evidence>
<keyword evidence="14" id="KW-0486">Methionine biosynthesis</keyword>